<name>K9VY56_9CYAN</name>
<comment type="similarity">
    <text evidence="6">Belongs to the peptidase M48 family.</text>
</comment>
<evidence type="ECO:0000256" key="1">
    <source>
        <dbReference type="ARBA" id="ARBA00022670"/>
    </source>
</evidence>
<dbReference type="InterPro" id="IPR052173">
    <property type="entry name" value="Beta-lactam_resp_regulator"/>
</dbReference>
<dbReference type="HOGENOM" id="CLU_990242_0_0_3"/>
<dbReference type="KEGG" id="cep:Cri9333_1560"/>
<evidence type="ECO:0000313" key="9">
    <source>
        <dbReference type="EMBL" id="AFZ12452.1"/>
    </source>
</evidence>
<keyword evidence="7" id="KW-0812">Transmembrane</keyword>
<evidence type="ECO:0000256" key="3">
    <source>
        <dbReference type="ARBA" id="ARBA00022801"/>
    </source>
</evidence>
<dbReference type="PANTHER" id="PTHR34978:SF3">
    <property type="entry name" value="SLR0241 PROTEIN"/>
    <property type="match status" value="1"/>
</dbReference>
<dbReference type="GO" id="GO:0006508">
    <property type="term" value="P:proteolysis"/>
    <property type="evidence" value="ECO:0007669"/>
    <property type="project" value="UniProtKB-KW"/>
</dbReference>
<dbReference type="eggNOG" id="COG0501">
    <property type="taxonomic scope" value="Bacteria"/>
</dbReference>
<evidence type="ECO:0000259" key="8">
    <source>
        <dbReference type="Pfam" id="PF01435"/>
    </source>
</evidence>
<evidence type="ECO:0000256" key="5">
    <source>
        <dbReference type="ARBA" id="ARBA00023049"/>
    </source>
</evidence>
<evidence type="ECO:0000256" key="6">
    <source>
        <dbReference type="RuleBase" id="RU003983"/>
    </source>
</evidence>
<keyword evidence="7" id="KW-1133">Transmembrane helix</keyword>
<dbReference type="OrthoDB" id="462286at2"/>
<reference evidence="9 10" key="1">
    <citation type="submission" date="2012-06" db="EMBL/GenBank/DDBJ databases">
        <title>Finished chromosome of genome of Crinalium epipsammum PCC 9333.</title>
        <authorList>
            <consortium name="US DOE Joint Genome Institute"/>
            <person name="Gugger M."/>
            <person name="Coursin T."/>
            <person name="Rippka R."/>
            <person name="Tandeau De Marsac N."/>
            <person name="Huntemann M."/>
            <person name="Wei C.-L."/>
            <person name="Han J."/>
            <person name="Detter J.C."/>
            <person name="Han C."/>
            <person name="Tapia R."/>
            <person name="Davenport K."/>
            <person name="Daligault H."/>
            <person name="Erkkila T."/>
            <person name="Gu W."/>
            <person name="Munk A.C.C."/>
            <person name="Teshima H."/>
            <person name="Xu Y."/>
            <person name="Chain P."/>
            <person name="Chen A."/>
            <person name="Krypides N."/>
            <person name="Mavromatis K."/>
            <person name="Markowitz V."/>
            <person name="Szeto E."/>
            <person name="Ivanova N."/>
            <person name="Mikhailova N."/>
            <person name="Ovchinnikova G."/>
            <person name="Pagani I."/>
            <person name="Pati A."/>
            <person name="Goodwin L."/>
            <person name="Peters L."/>
            <person name="Pitluck S."/>
            <person name="Woyke T."/>
            <person name="Kerfeld C."/>
        </authorList>
    </citation>
    <scope>NUCLEOTIDE SEQUENCE [LARGE SCALE GENOMIC DNA]</scope>
    <source>
        <strain evidence="9 10">PCC 9333</strain>
    </source>
</reference>
<dbReference type="CDD" id="cd07326">
    <property type="entry name" value="M56_BlaR1_MecR1_like"/>
    <property type="match status" value="1"/>
</dbReference>
<proteinExistence type="inferred from homology"/>
<protein>
    <submittedName>
        <fullName evidence="9">Peptidase M56 BlaR1</fullName>
    </submittedName>
</protein>
<keyword evidence="2" id="KW-0479">Metal-binding</keyword>
<dbReference type="Proteomes" id="UP000010472">
    <property type="component" value="Chromosome"/>
</dbReference>
<dbReference type="EMBL" id="CP003620">
    <property type="protein sequence ID" value="AFZ12452.1"/>
    <property type="molecule type" value="Genomic_DNA"/>
</dbReference>
<evidence type="ECO:0000256" key="4">
    <source>
        <dbReference type="ARBA" id="ARBA00022833"/>
    </source>
</evidence>
<dbReference type="InterPro" id="IPR001915">
    <property type="entry name" value="Peptidase_M48"/>
</dbReference>
<feature type="domain" description="Peptidase M48" evidence="8">
    <location>
        <begin position="125"/>
        <end position="187"/>
    </location>
</feature>
<evidence type="ECO:0000313" key="10">
    <source>
        <dbReference type="Proteomes" id="UP000010472"/>
    </source>
</evidence>
<feature type="transmembrane region" description="Helical" evidence="7">
    <location>
        <begin position="34"/>
        <end position="53"/>
    </location>
</feature>
<keyword evidence="7" id="KW-0472">Membrane</keyword>
<organism evidence="9 10">
    <name type="scientific">Crinalium epipsammum PCC 9333</name>
    <dbReference type="NCBI Taxonomy" id="1173022"/>
    <lineage>
        <taxon>Bacteria</taxon>
        <taxon>Bacillati</taxon>
        <taxon>Cyanobacteriota</taxon>
        <taxon>Cyanophyceae</taxon>
        <taxon>Gomontiellales</taxon>
        <taxon>Gomontiellaceae</taxon>
        <taxon>Crinalium</taxon>
    </lineage>
</organism>
<keyword evidence="4 6" id="KW-0862">Zinc</keyword>
<evidence type="ECO:0000256" key="2">
    <source>
        <dbReference type="ARBA" id="ARBA00022723"/>
    </source>
</evidence>
<keyword evidence="5 6" id="KW-0482">Metalloprotease</keyword>
<comment type="cofactor">
    <cofactor evidence="6">
        <name>Zn(2+)</name>
        <dbReference type="ChEBI" id="CHEBI:29105"/>
    </cofactor>
    <text evidence="6">Binds 1 zinc ion per subunit.</text>
</comment>
<gene>
    <name evidence="9" type="ORF">Cri9333_1560</name>
</gene>
<dbReference type="AlphaFoldDB" id="K9VY56"/>
<dbReference type="GO" id="GO:0004222">
    <property type="term" value="F:metalloendopeptidase activity"/>
    <property type="evidence" value="ECO:0007669"/>
    <property type="project" value="InterPro"/>
</dbReference>
<dbReference type="RefSeq" id="WP_015202573.1">
    <property type="nucleotide sequence ID" value="NC_019753.1"/>
</dbReference>
<dbReference type="Pfam" id="PF01435">
    <property type="entry name" value="Peptidase_M48"/>
    <property type="match status" value="1"/>
</dbReference>
<dbReference type="STRING" id="1173022.Cri9333_1560"/>
<keyword evidence="10" id="KW-1185">Reference proteome</keyword>
<keyword evidence="1 6" id="KW-0645">Protease</keyword>
<feature type="transmembrane region" description="Helical" evidence="7">
    <location>
        <begin position="65"/>
        <end position="90"/>
    </location>
</feature>
<dbReference type="PATRIC" id="fig|1173022.3.peg.1685"/>
<sequence length="277" mass="32251">MHLSIILIAVGLAMLYRVYWFRSHKTWLKRWQQTLIAFVFPPLLIIVTSLTVLCMGHHGTMLWRPVGWIGCHIALLFLVFAGITICYLFWQGWISLQKVRTYPLTTIAGKSGRVINTPELFAAQVGFWQPELVVSQGLLQSLDAEQIEAVFSHEQAHYYYRDTFWFFWLGCIRQFTFWLPKTNILWQELLLLRELRADRWAAKQVDALILAESLLLVVRSPLINTHYAGFNDTTVQTRLEERIEALLSPDLSDEAPSWLWAWLLLSLLPILTIPFHI</sequence>
<dbReference type="GO" id="GO:0046872">
    <property type="term" value="F:metal ion binding"/>
    <property type="evidence" value="ECO:0007669"/>
    <property type="project" value="UniProtKB-KW"/>
</dbReference>
<dbReference type="Gene3D" id="3.30.2010.10">
    <property type="entry name" value="Metalloproteases ('zincins'), catalytic domain"/>
    <property type="match status" value="1"/>
</dbReference>
<feature type="transmembrane region" description="Helical" evidence="7">
    <location>
        <begin position="6"/>
        <end position="22"/>
    </location>
</feature>
<dbReference type="PANTHER" id="PTHR34978">
    <property type="entry name" value="POSSIBLE SENSOR-TRANSDUCER PROTEIN BLAR"/>
    <property type="match status" value="1"/>
</dbReference>
<evidence type="ECO:0000256" key="7">
    <source>
        <dbReference type="SAM" id="Phobius"/>
    </source>
</evidence>
<keyword evidence="3 6" id="KW-0378">Hydrolase</keyword>
<accession>K9VY56</accession>